<dbReference type="HOGENOM" id="CLU_2575264_0_0_1"/>
<dbReference type="AlphaFoldDB" id="A0A0C2ZCB3"/>
<reference evidence="3" key="2">
    <citation type="submission" date="2015-01" db="EMBL/GenBank/DDBJ databases">
        <title>Evolutionary Origins and Diversification of the Mycorrhizal Mutualists.</title>
        <authorList>
            <consortium name="DOE Joint Genome Institute"/>
            <consortium name="Mycorrhizal Genomics Consortium"/>
            <person name="Kohler A."/>
            <person name="Kuo A."/>
            <person name="Nagy L.G."/>
            <person name="Floudas D."/>
            <person name="Copeland A."/>
            <person name="Barry K.W."/>
            <person name="Cichocki N."/>
            <person name="Veneault-Fourrey C."/>
            <person name="LaButti K."/>
            <person name="Lindquist E.A."/>
            <person name="Lipzen A."/>
            <person name="Lundell T."/>
            <person name="Morin E."/>
            <person name="Murat C."/>
            <person name="Riley R."/>
            <person name="Ohm R."/>
            <person name="Sun H."/>
            <person name="Tunlid A."/>
            <person name="Henrissat B."/>
            <person name="Grigoriev I.V."/>
            <person name="Hibbett D.S."/>
            <person name="Martin F."/>
        </authorList>
    </citation>
    <scope>NUCLEOTIDE SEQUENCE [LARGE SCALE GENOMIC DNA]</scope>
    <source>
        <strain evidence="3">Foug A</strain>
    </source>
</reference>
<evidence type="ECO:0000313" key="2">
    <source>
        <dbReference type="EMBL" id="KIM50637.1"/>
    </source>
</evidence>
<feature type="chain" id="PRO_5002172016" description="Secreted protein" evidence="1">
    <location>
        <begin position="23"/>
        <end position="81"/>
    </location>
</feature>
<name>A0A0C2ZCB3_9AGAM</name>
<sequence>MFQYTIHFFTLLLLLHAPLCLHLSQPKHFFVRVLVRLPPRLLFIAVCYQGPGELYSAFLTCAHCHGFFVCSNWRGGYLGER</sequence>
<evidence type="ECO:0000313" key="3">
    <source>
        <dbReference type="Proteomes" id="UP000053989"/>
    </source>
</evidence>
<evidence type="ECO:0008006" key="4">
    <source>
        <dbReference type="Google" id="ProtNLM"/>
    </source>
</evidence>
<protein>
    <recommendedName>
        <fullName evidence="4">Secreted protein</fullName>
    </recommendedName>
</protein>
<evidence type="ECO:0000256" key="1">
    <source>
        <dbReference type="SAM" id="SignalP"/>
    </source>
</evidence>
<organism evidence="2 3">
    <name type="scientific">Scleroderma citrinum Foug A</name>
    <dbReference type="NCBI Taxonomy" id="1036808"/>
    <lineage>
        <taxon>Eukaryota</taxon>
        <taxon>Fungi</taxon>
        <taxon>Dikarya</taxon>
        <taxon>Basidiomycota</taxon>
        <taxon>Agaricomycotina</taxon>
        <taxon>Agaricomycetes</taxon>
        <taxon>Agaricomycetidae</taxon>
        <taxon>Boletales</taxon>
        <taxon>Sclerodermatineae</taxon>
        <taxon>Sclerodermataceae</taxon>
        <taxon>Scleroderma</taxon>
    </lineage>
</organism>
<gene>
    <name evidence="2" type="ORF">SCLCIDRAFT_1225214</name>
</gene>
<reference evidence="2 3" key="1">
    <citation type="submission" date="2014-04" db="EMBL/GenBank/DDBJ databases">
        <authorList>
            <consortium name="DOE Joint Genome Institute"/>
            <person name="Kuo A."/>
            <person name="Kohler A."/>
            <person name="Nagy L.G."/>
            <person name="Floudas D."/>
            <person name="Copeland A."/>
            <person name="Barry K.W."/>
            <person name="Cichocki N."/>
            <person name="Veneault-Fourrey C."/>
            <person name="LaButti K."/>
            <person name="Lindquist E.A."/>
            <person name="Lipzen A."/>
            <person name="Lundell T."/>
            <person name="Morin E."/>
            <person name="Murat C."/>
            <person name="Sun H."/>
            <person name="Tunlid A."/>
            <person name="Henrissat B."/>
            <person name="Grigoriev I.V."/>
            <person name="Hibbett D.S."/>
            <person name="Martin F."/>
            <person name="Nordberg H.P."/>
            <person name="Cantor M.N."/>
            <person name="Hua S.X."/>
        </authorList>
    </citation>
    <scope>NUCLEOTIDE SEQUENCE [LARGE SCALE GENOMIC DNA]</scope>
    <source>
        <strain evidence="2 3">Foug A</strain>
    </source>
</reference>
<accession>A0A0C2ZCB3</accession>
<dbReference type="InParanoid" id="A0A0C2ZCB3"/>
<dbReference type="Proteomes" id="UP000053989">
    <property type="component" value="Unassembled WGS sequence"/>
</dbReference>
<feature type="signal peptide" evidence="1">
    <location>
        <begin position="1"/>
        <end position="22"/>
    </location>
</feature>
<keyword evidence="1" id="KW-0732">Signal</keyword>
<proteinExistence type="predicted"/>
<dbReference type="EMBL" id="KN822362">
    <property type="protein sequence ID" value="KIM50637.1"/>
    <property type="molecule type" value="Genomic_DNA"/>
</dbReference>
<keyword evidence="3" id="KW-1185">Reference proteome</keyword>